<dbReference type="PANTHER" id="PTHR30290">
    <property type="entry name" value="PERIPLASMIC BINDING COMPONENT OF ABC TRANSPORTER"/>
    <property type="match status" value="1"/>
</dbReference>
<dbReference type="Gene3D" id="3.90.76.10">
    <property type="entry name" value="Dipeptide-binding Protein, Domain 1"/>
    <property type="match status" value="1"/>
</dbReference>
<gene>
    <name evidence="7" type="ORF">GCM10011611_14540</name>
</gene>
<name>A0A8J3E2P6_9PROT</name>
<dbReference type="GO" id="GO:0030288">
    <property type="term" value="C:outer membrane-bounded periplasmic space"/>
    <property type="evidence" value="ECO:0007669"/>
    <property type="project" value="UniProtKB-ARBA"/>
</dbReference>
<protein>
    <submittedName>
        <fullName evidence="7">Diguanylate phosphodiesterase</fullName>
    </submittedName>
</protein>
<dbReference type="EMBL" id="BMJQ01000003">
    <property type="protein sequence ID" value="GGF10078.1"/>
    <property type="molecule type" value="Genomic_DNA"/>
</dbReference>
<keyword evidence="4 5" id="KW-0732">Signal</keyword>
<dbReference type="CDD" id="cd08513">
    <property type="entry name" value="PBP2_thermophilic_Hb8_like"/>
    <property type="match status" value="1"/>
</dbReference>
<feature type="chain" id="PRO_5035275413" evidence="5">
    <location>
        <begin position="24"/>
        <end position="557"/>
    </location>
</feature>
<proteinExistence type="inferred from homology"/>
<reference evidence="7" key="2">
    <citation type="submission" date="2020-09" db="EMBL/GenBank/DDBJ databases">
        <authorList>
            <person name="Sun Q."/>
            <person name="Zhou Y."/>
        </authorList>
    </citation>
    <scope>NUCLEOTIDE SEQUENCE</scope>
    <source>
        <strain evidence="7">CGMCC 1.15725</strain>
    </source>
</reference>
<dbReference type="Gene3D" id="3.10.105.10">
    <property type="entry name" value="Dipeptide-binding Protein, Domain 3"/>
    <property type="match status" value="1"/>
</dbReference>
<dbReference type="Proteomes" id="UP000646365">
    <property type="component" value="Unassembled WGS sequence"/>
</dbReference>
<dbReference type="Gene3D" id="3.40.190.10">
    <property type="entry name" value="Periplasmic binding protein-like II"/>
    <property type="match status" value="1"/>
</dbReference>
<dbReference type="InterPro" id="IPR030678">
    <property type="entry name" value="Peptide/Ni-bd"/>
</dbReference>
<dbReference type="AlphaFoldDB" id="A0A8J3E2P6"/>
<sequence length="557" mass="61197">MRRPLAACLMGSALLLAAPAARAGGDTLTIGIAQFPSSLHPDIDAETVKSYTDGFAIRQITAFDKDWKNSCLLCAVLPTIENGLARIENLPDGRKGMAVTIKLKPDLKWSDGVPVTAEDIAFTWKVGRDPSSGFSNVNSWTRAVAVDVVDDHTAVVHLGSVTTSYNQWDQILPEHVEGPVYANATGAGDYLKATLYNRAPTTPGLYDGPYKIVQYQSGEQIVLEANPYWSGTRPGFKRIVLKHIENTAALQASVLAGDVSMVPGEGIGLTIDQVLDLRRRHSDTLNYVFRPSLIYEHIDIQKDNPIFKDVRVRQALVYALDRAAMNQKLFQGQQTVAATWVNPLNPNYTKDTPPYAHDLAKAKGLLAEAGWTPGPDGICRNADGTRLSFELTTTAGNRLRELEEQMLQSQWKAACVEATIRNEPPRTFFGETMKKRTYSGMVIYGWSSAVTESPGMTLSSGQIPTAHNNYGGANYVAFANPAMDSVIQYLESELDPARQKAAWATAQQIYAEEVPAIPLFFASEAHVVPKWLKGYEPTGHRDLSCMWAENWHAEGRP</sequence>
<evidence type="ECO:0000313" key="7">
    <source>
        <dbReference type="EMBL" id="GGF10078.1"/>
    </source>
</evidence>
<keyword evidence="3" id="KW-0813">Transport</keyword>
<comment type="similarity">
    <text evidence="2">Belongs to the bacterial solute-binding protein 5 family.</text>
</comment>
<feature type="signal peptide" evidence="5">
    <location>
        <begin position="1"/>
        <end position="23"/>
    </location>
</feature>
<dbReference type="GO" id="GO:0015833">
    <property type="term" value="P:peptide transport"/>
    <property type="evidence" value="ECO:0007669"/>
    <property type="project" value="TreeGrafter"/>
</dbReference>
<comment type="caution">
    <text evidence="7">The sequence shown here is derived from an EMBL/GenBank/DDBJ whole genome shotgun (WGS) entry which is preliminary data.</text>
</comment>
<evidence type="ECO:0000256" key="1">
    <source>
        <dbReference type="ARBA" id="ARBA00004418"/>
    </source>
</evidence>
<dbReference type="Pfam" id="PF00496">
    <property type="entry name" value="SBP_bac_5"/>
    <property type="match status" value="1"/>
</dbReference>
<dbReference type="PIRSF" id="PIRSF002741">
    <property type="entry name" value="MppA"/>
    <property type="match status" value="1"/>
</dbReference>
<evidence type="ECO:0000256" key="4">
    <source>
        <dbReference type="ARBA" id="ARBA00022729"/>
    </source>
</evidence>
<feature type="domain" description="Solute-binding protein family 5" evidence="6">
    <location>
        <begin position="96"/>
        <end position="456"/>
    </location>
</feature>
<evidence type="ECO:0000256" key="2">
    <source>
        <dbReference type="ARBA" id="ARBA00005695"/>
    </source>
</evidence>
<reference evidence="7" key="1">
    <citation type="journal article" date="2014" name="Int. J. Syst. Evol. Microbiol.">
        <title>Complete genome sequence of Corynebacterium casei LMG S-19264T (=DSM 44701T), isolated from a smear-ripened cheese.</title>
        <authorList>
            <consortium name="US DOE Joint Genome Institute (JGI-PGF)"/>
            <person name="Walter F."/>
            <person name="Albersmeier A."/>
            <person name="Kalinowski J."/>
            <person name="Ruckert C."/>
        </authorList>
    </citation>
    <scope>NUCLEOTIDE SEQUENCE</scope>
    <source>
        <strain evidence="7">CGMCC 1.15725</strain>
    </source>
</reference>
<accession>A0A8J3E2P6</accession>
<evidence type="ECO:0000313" key="8">
    <source>
        <dbReference type="Proteomes" id="UP000646365"/>
    </source>
</evidence>
<dbReference type="RefSeq" id="WP_189044070.1">
    <property type="nucleotide sequence ID" value="NZ_BMJQ01000003.1"/>
</dbReference>
<keyword evidence="8" id="KW-1185">Reference proteome</keyword>
<organism evidence="7 8">
    <name type="scientific">Aliidongia dinghuensis</name>
    <dbReference type="NCBI Taxonomy" id="1867774"/>
    <lineage>
        <taxon>Bacteria</taxon>
        <taxon>Pseudomonadati</taxon>
        <taxon>Pseudomonadota</taxon>
        <taxon>Alphaproteobacteria</taxon>
        <taxon>Rhodospirillales</taxon>
        <taxon>Dongiaceae</taxon>
        <taxon>Aliidongia</taxon>
    </lineage>
</organism>
<comment type="subcellular location">
    <subcellularLocation>
        <location evidence="1">Periplasm</location>
    </subcellularLocation>
</comment>
<dbReference type="GO" id="GO:0043190">
    <property type="term" value="C:ATP-binding cassette (ABC) transporter complex"/>
    <property type="evidence" value="ECO:0007669"/>
    <property type="project" value="InterPro"/>
</dbReference>
<dbReference type="InterPro" id="IPR000914">
    <property type="entry name" value="SBP_5_dom"/>
</dbReference>
<dbReference type="PANTHER" id="PTHR30290:SF9">
    <property type="entry name" value="OLIGOPEPTIDE-BINDING PROTEIN APPA"/>
    <property type="match status" value="1"/>
</dbReference>
<dbReference type="InterPro" id="IPR039424">
    <property type="entry name" value="SBP_5"/>
</dbReference>
<evidence type="ECO:0000256" key="5">
    <source>
        <dbReference type="SAM" id="SignalP"/>
    </source>
</evidence>
<evidence type="ECO:0000259" key="6">
    <source>
        <dbReference type="Pfam" id="PF00496"/>
    </source>
</evidence>
<evidence type="ECO:0000256" key="3">
    <source>
        <dbReference type="ARBA" id="ARBA00022448"/>
    </source>
</evidence>
<dbReference type="GO" id="GO:1904680">
    <property type="term" value="F:peptide transmembrane transporter activity"/>
    <property type="evidence" value="ECO:0007669"/>
    <property type="project" value="TreeGrafter"/>
</dbReference>
<dbReference type="SUPFAM" id="SSF53850">
    <property type="entry name" value="Periplasmic binding protein-like II"/>
    <property type="match status" value="1"/>
</dbReference>